<name>A0A2N3IBG9_9BACT</name>
<organism evidence="2 3">
    <name type="scientific">Raineya orbicola</name>
    <dbReference type="NCBI Taxonomy" id="2016530"/>
    <lineage>
        <taxon>Bacteria</taxon>
        <taxon>Pseudomonadati</taxon>
        <taxon>Bacteroidota</taxon>
        <taxon>Cytophagia</taxon>
        <taxon>Cytophagales</taxon>
        <taxon>Raineyaceae</taxon>
        <taxon>Raineya</taxon>
    </lineage>
</organism>
<dbReference type="PANTHER" id="PTHR11608">
    <property type="entry name" value="BIFUNCTIONAL PROTEIN PYRR"/>
    <property type="match status" value="1"/>
</dbReference>
<dbReference type="InterPro" id="IPR000836">
    <property type="entry name" value="PRTase_dom"/>
</dbReference>
<dbReference type="SUPFAM" id="SSF53271">
    <property type="entry name" value="PRTase-like"/>
    <property type="match status" value="1"/>
</dbReference>
<dbReference type="Proteomes" id="UP000233387">
    <property type="component" value="Unassembled WGS sequence"/>
</dbReference>
<evidence type="ECO:0000313" key="2">
    <source>
        <dbReference type="EMBL" id="PKQ67639.1"/>
    </source>
</evidence>
<dbReference type="InterPro" id="IPR050137">
    <property type="entry name" value="PyrR_bifunctional"/>
</dbReference>
<dbReference type="GO" id="GO:0016757">
    <property type="term" value="F:glycosyltransferase activity"/>
    <property type="evidence" value="ECO:0007669"/>
    <property type="project" value="UniProtKB-KW"/>
</dbReference>
<dbReference type="RefSeq" id="WP_101359248.1">
    <property type="nucleotide sequence ID" value="NZ_NKXO01000032.1"/>
</dbReference>
<dbReference type="OrthoDB" id="664757at2"/>
<dbReference type="Gene3D" id="3.40.50.2020">
    <property type="match status" value="1"/>
</dbReference>
<dbReference type="EMBL" id="NKXO01000032">
    <property type="protein sequence ID" value="PKQ67639.1"/>
    <property type="molecule type" value="Genomic_DNA"/>
</dbReference>
<dbReference type="CDD" id="cd06223">
    <property type="entry name" value="PRTases_typeI"/>
    <property type="match status" value="1"/>
</dbReference>
<proteinExistence type="predicted"/>
<dbReference type="Pfam" id="PF00156">
    <property type="entry name" value="Pribosyltran"/>
    <property type="match status" value="1"/>
</dbReference>
<accession>A0A2N3IBG9</accession>
<keyword evidence="2" id="KW-0328">Glycosyltransferase</keyword>
<keyword evidence="2" id="KW-0808">Transferase</keyword>
<reference evidence="2 3" key="1">
    <citation type="submission" date="2017-06" db="EMBL/GenBank/DDBJ databases">
        <title>Raineya orbicola gen. nov., sp. nov. a slightly thermophilic bacterium of the phylum Bacteroidetes and the description of Raineyaceae fam. nov.</title>
        <authorList>
            <person name="Albuquerque L."/>
            <person name="Polonia A.R.M."/>
            <person name="Barroso C."/>
            <person name="Froufe H.J.C."/>
            <person name="Lage O."/>
            <person name="Lobo-Da-Cunha A."/>
            <person name="Egas C."/>
            <person name="Da Costa M.S."/>
        </authorList>
    </citation>
    <scope>NUCLEOTIDE SEQUENCE [LARGE SCALE GENOMIC DNA]</scope>
    <source>
        <strain evidence="2 3">SPSPC-11</strain>
    </source>
</reference>
<evidence type="ECO:0000259" key="1">
    <source>
        <dbReference type="Pfam" id="PF00156"/>
    </source>
</evidence>
<dbReference type="PANTHER" id="PTHR11608:SF0">
    <property type="entry name" value="BIFUNCTIONAL PROTEIN PYRR"/>
    <property type="match status" value="1"/>
</dbReference>
<keyword evidence="3" id="KW-1185">Reference proteome</keyword>
<sequence>MLTQILSARQVHQKIRRLAYQIYENHFDETEIVLVGIENMGLHLAYLLQREIQAVSPLKVRLCSLKLDKTAPLSQPIQISEDIANLAHKSIILIDDVLNSGKTMFYAFKPFFEIPIKSLQTLVLVNRDNKLFPINPDYVGYSLATTLQNHVSVILDDESKFGVYLSQ</sequence>
<feature type="domain" description="Phosphoribosyltransferase" evidence="1">
    <location>
        <begin position="3"/>
        <end position="141"/>
    </location>
</feature>
<comment type="caution">
    <text evidence="2">The sequence shown here is derived from an EMBL/GenBank/DDBJ whole genome shotgun (WGS) entry which is preliminary data.</text>
</comment>
<dbReference type="InterPro" id="IPR029057">
    <property type="entry name" value="PRTase-like"/>
</dbReference>
<protein>
    <submittedName>
        <fullName evidence="2">Pyrimidine operon attenuation protein/uracil phosphoribosyltransferase</fullName>
    </submittedName>
</protein>
<evidence type="ECO:0000313" key="3">
    <source>
        <dbReference type="Proteomes" id="UP000233387"/>
    </source>
</evidence>
<dbReference type="AlphaFoldDB" id="A0A2N3IBG9"/>
<gene>
    <name evidence="2" type="ORF">Rain11_1984</name>
</gene>